<accession>A0ABX7I8Y1</accession>
<dbReference type="Gene3D" id="2.160.20.120">
    <property type="match status" value="1"/>
</dbReference>
<feature type="region of interest" description="Disordered" evidence="1">
    <location>
        <begin position="207"/>
        <end position="228"/>
    </location>
</feature>
<keyword evidence="5" id="KW-1185">Reference proteome</keyword>
<dbReference type="EMBL" id="CP056775">
    <property type="protein sequence ID" value="QRR02384.1"/>
    <property type="molecule type" value="Genomic_DNA"/>
</dbReference>
<organism evidence="4 5">
    <name type="scientific">Dyadobacter sandarakinus</name>
    <dbReference type="NCBI Taxonomy" id="2747268"/>
    <lineage>
        <taxon>Bacteria</taxon>
        <taxon>Pseudomonadati</taxon>
        <taxon>Bacteroidota</taxon>
        <taxon>Cytophagia</taxon>
        <taxon>Cytophagales</taxon>
        <taxon>Spirosomataceae</taxon>
        <taxon>Dyadobacter</taxon>
    </lineage>
</organism>
<evidence type="ECO:0000313" key="4">
    <source>
        <dbReference type="EMBL" id="QRR02384.1"/>
    </source>
</evidence>
<dbReference type="InterPro" id="IPR021255">
    <property type="entry name" value="DUF2807"/>
</dbReference>
<proteinExistence type="predicted"/>
<protein>
    <submittedName>
        <fullName evidence="4">DUF2807 domain-containing protein</fullName>
    </submittedName>
</protein>
<dbReference type="RefSeq" id="WP_204657283.1">
    <property type="nucleotide sequence ID" value="NZ_CP056775.1"/>
</dbReference>
<feature type="chain" id="PRO_5045894626" evidence="2">
    <location>
        <begin position="21"/>
        <end position="228"/>
    </location>
</feature>
<reference evidence="4 5" key="1">
    <citation type="submission" date="2020-06" db="EMBL/GenBank/DDBJ databases">
        <title>Dyadobacter sandarakinus sp. nov., isolated from the soil of the Arctic Yellow River Station.</title>
        <authorList>
            <person name="Zhang Y."/>
            <person name="Peng F."/>
        </authorList>
    </citation>
    <scope>NUCLEOTIDE SEQUENCE [LARGE SCALE GENOMIC DNA]</scope>
    <source>
        <strain evidence="4 5">Q3-56</strain>
    </source>
</reference>
<dbReference type="PROSITE" id="PS51257">
    <property type="entry name" value="PROKAR_LIPOPROTEIN"/>
    <property type="match status" value="1"/>
</dbReference>
<feature type="compositionally biased region" description="Polar residues" evidence="1">
    <location>
        <begin position="217"/>
        <end position="228"/>
    </location>
</feature>
<dbReference type="Pfam" id="PF10988">
    <property type="entry name" value="DUF2807"/>
    <property type="match status" value="1"/>
</dbReference>
<evidence type="ECO:0000259" key="3">
    <source>
        <dbReference type="Pfam" id="PF10988"/>
    </source>
</evidence>
<keyword evidence="2" id="KW-0732">Signal</keyword>
<feature type="signal peptide" evidence="2">
    <location>
        <begin position="1"/>
        <end position="20"/>
    </location>
</feature>
<sequence length="228" mass="23784">MKKAFLLPIFALIITIACDAQDTRSFSASGFTKVSMGSAFRIDVKQGKQFSIHTSGRREDLEELEASVKGGTLHLGYRNNSWTKSRKQVNVSITMPSLEGVDFSGASKATVAPFSGVKSMDIEVSGASQVTMEVSAPKVTFDLSGASSLVLTGKGDVLDGEVSGASSFKGRDFSSKTANIEASGASSAHVMASNTVHADASGASSIRYAGDARDVHSNTSGASSVKRE</sequence>
<dbReference type="Proteomes" id="UP000612680">
    <property type="component" value="Chromosome"/>
</dbReference>
<evidence type="ECO:0000256" key="2">
    <source>
        <dbReference type="SAM" id="SignalP"/>
    </source>
</evidence>
<evidence type="ECO:0000256" key="1">
    <source>
        <dbReference type="SAM" id="MobiDB-lite"/>
    </source>
</evidence>
<name>A0ABX7I8Y1_9BACT</name>
<gene>
    <name evidence="4" type="ORF">HWI92_16440</name>
</gene>
<evidence type="ECO:0000313" key="5">
    <source>
        <dbReference type="Proteomes" id="UP000612680"/>
    </source>
</evidence>
<feature type="domain" description="Putative auto-transporter adhesin head GIN" evidence="3">
    <location>
        <begin position="31"/>
        <end position="212"/>
    </location>
</feature>